<sequence length="61" mass="6590">MTVHQKSGLSLPKASRRTGDHPMLIHLWSLDMGFSVLGSNVAQDNHHKSTSNCASNHVPVG</sequence>
<protein>
    <submittedName>
        <fullName evidence="1">Uncharacterized protein</fullName>
    </submittedName>
</protein>
<reference evidence="1" key="1">
    <citation type="submission" date="2019-12" db="EMBL/GenBank/DDBJ databases">
        <title>Genome sequencing and annotation of Brassica cretica.</title>
        <authorList>
            <person name="Studholme D.J."/>
            <person name="Sarris P."/>
        </authorList>
    </citation>
    <scope>NUCLEOTIDE SEQUENCE</scope>
    <source>
        <strain evidence="1">PFS-109/04</strain>
        <tissue evidence="1">Leaf</tissue>
    </source>
</reference>
<evidence type="ECO:0000313" key="2">
    <source>
        <dbReference type="Proteomes" id="UP000712600"/>
    </source>
</evidence>
<dbReference type="AlphaFoldDB" id="A0A8S9QS99"/>
<proteinExistence type="predicted"/>
<gene>
    <name evidence="1" type="ORF">F2Q69_00016102</name>
</gene>
<name>A0A8S9QS99_BRACR</name>
<dbReference type="Proteomes" id="UP000712600">
    <property type="component" value="Unassembled WGS sequence"/>
</dbReference>
<organism evidence="1 2">
    <name type="scientific">Brassica cretica</name>
    <name type="common">Mustard</name>
    <dbReference type="NCBI Taxonomy" id="69181"/>
    <lineage>
        <taxon>Eukaryota</taxon>
        <taxon>Viridiplantae</taxon>
        <taxon>Streptophyta</taxon>
        <taxon>Embryophyta</taxon>
        <taxon>Tracheophyta</taxon>
        <taxon>Spermatophyta</taxon>
        <taxon>Magnoliopsida</taxon>
        <taxon>eudicotyledons</taxon>
        <taxon>Gunneridae</taxon>
        <taxon>Pentapetalae</taxon>
        <taxon>rosids</taxon>
        <taxon>malvids</taxon>
        <taxon>Brassicales</taxon>
        <taxon>Brassicaceae</taxon>
        <taxon>Brassiceae</taxon>
        <taxon>Brassica</taxon>
    </lineage>
</organism>
<evidence type="ECO:0000313" key="1">
    <source>
        <dbReference type="EMBL" id="KAF3555714.1"/>
    </source>
</evidence>
<accession>A0A8S9QS99</accession>
<dbReference type="EMBL" id="QGKX02000996">
    <property type="protein sequence ID" value="KAF3555714.1"/>
    <property type="molecule type" value="Genomic_DNA"/>
</dbReference>
<comment type="caution">
    <text evidence="1">The sequence shown here is derived from an EMBL/GenBank/DDBJ whole genome shotgun (WGS) entry which is preliminary data.</text>
</comment>